<evidence type="ECO:0000259" key="2">
    <source>
        <dbReference type="SMART" id="SM00645"/>
    </source>
</evidence>
<protein>
    <recommendedName>
        <fullName evidence="2">Peptidase C1A papain C-terminal domain-containing protein</fullName>
    </recommendedName>
</protein>
<comment type="similarity">
    <text evidence="1">Belongs to the peptidase C1 family.</text>
</comment>
<dbReference type="Proteomes" id="UP001206483">
    <property type="component" value="Unassembled WGS sequence"/>
</dbReference>
<dbReference type="InterPro" id="IPR013128">
    <property type="entry name" value="Peptidase_C1A"/>
</dbReference>
<dbReference type="Pfam" id="PF00112">
    <property type="entry name" value="Peptidase_C1"/>
    <property type="match status" value="1"/>
</dbReference>
<evidence type="ECO:0000313" key="4">
    <source>
        <dbReference type="Proteomes" id="UP001206483"/>
    </source>
</evidence>
<evidence type="ECO:0000313" key="3">
    <source>
        <dbReference type="EMBL" id="MCP2311025.1"/>
    </source>
</evidence>
<evidence type="ECO:0000256" key="1">
    <source>
        <dbReference type="ARBA" id="ARBA00008455"/>
    </source>
</evidence>
<accession>A0ABT1J0T2</accession>
<feature type="domain" description="Peptidase C1A papain C-terminal" evidence="2">
    <location>
        <begin position="80"/>
        <end position="289"/>
    </location>
</feature>
<sequence length="607" mass="65934">MLMVTYGEIRRLVGETGAGWVVDPGPADDVEVVVPSGLGPVPVEAFPMPGVEPADLAKLAEQHPAAHPMLQARRTATGLPAGAVDWRDRWGHAWVTQVRDQGPCDAGLAFAFTAVIESMVRIEHCVWCVRSEGDPHDGLGLRCADPGSVQDYGTWISRNGICDPACWPYTTTNAAYRPTPDRPGRTVLAPQGTWFGLIPADQKRWLDAYGPALALFPVYPDFAAYSSGVYRHTGGGPLLGSQALAIVGYDDGQGCWIARNSWGTSWGEGGYIRIGYGVLGFEQNGMYCLINPEPDPWTMRRTHNGGLLARGGPVRHTDFQLLAPAADHRMRQWTCDNETTPYRSWTPGPAFGAGDLAYVPTLTATTYRRDLECLHTTRSDRLRHWYHDPAAKVWRDGGVFGPTDAAGVPGFLQSNVGAPGDLEVVVRLGRSGQLQHWRRPAGGSWQVAATFAQHVKYSGASLVLTNIGTYGTLDVVCVLDTGRMEHWRRGDAPGGWQPLHVFAADVHGSPVMIENQSVTATATAVGDFHLCVPSRGTVQHWCLDNQSPTPSWSLRATFGEQVAEVLGLTESSFDFALQAVVLRTDGRFQQYVHQAGSWQAGKVFGPS</sequence>
<dbReference type="Gene3D" id="3.90.70.10">
    <property type="entry name" value="Cysteine proteinases"/>
    <property type="match status" value="1"/>
</dbReference>
<proteinExistence type="inferred from homology"/>
<dbReference type="PROSITE" id="PS00640">
    <property type="entry name" value="THIOL_PROTEASE_ASN"/>
    <property type="match status" value="1"/>
</dbReference>
<reference evidence="3 4" key="1">
    <citation type="submission" date="2022-06" db="EMBL/GenBank/DDBJ databases">
        <title>Sequencing the genomes of 1000 actinobacteria strains.</title>
        <authorList>
            <person name="Klenk H.-P."/>
        </authorList>
    </citation>
    <scope>NUCLEOTIDE SEQUENCE [LARGE SCALE GENOMIC DNA]</scope>
    <source>
        <strain evidence="3 4">DSM 41656</strain>
    </source>
</reference>
<dbReference type="SUPFAM" id="SSF89372">
    <property type="entry name" value="Fucose-specific lectin"/>
    <property type="match status" value="1"/>
</dbReference>
<organism evidence="3 4">
    <name type="scientific">Kitasatospora paracochleata</name>
    <dbReference type="NCBI Taxonomy" id="58354"/>
    <lineage>
        <taxon>Bacteria</taxon>
        <taxon>Bacillati</taxon>
        <taxon>Actinomycetota</taxon>
        <taxon>Actinomycetes</taxon>
        <taxon>Kitasatosporales</taxon>
        <taxon>Streptomycetaceae</taxon>
        <taxon>Kitasatospora</taxon>
    </lineage>
</organism>
<name>A0ABT1J0T2_9ACTN</name>
<dbReference type="EMBL" id="JAMZDX010000004">
    <property type="protein sequence ID" value="MCP2311025.1"/>
    <property type="molecule type" value="Genomic_DNA"/>
</dbReference>
<dbReference type="SMART" id="SM00645">
    <property type="entry name" value="Pept_C1"/>
    <property type="match status" value="1"/>
</dbReference>
<dbReference type="InterPro" id="IPR025661">
    <property type="entry name" value="Pept_asp_AS"/>
</dbReference>
<dbReference type="InterPro" id="IPR038765">
    <property type="entry name" value="Papain-like_cys_pep_sf"/>
</dbReference>
<gene>
    <name evidence="3" type="ORF">FHR36_004188</name>
</gene>
<dbReference type="SUPFAM" id="SSF54001">
    <property type="entry name" value="Cysteine proteinases"/>
    <property type="match status" value="1"/>
</dbReference>
<comment type="caution">
    <text evidence="3">The sequence shown here is derived from an EMBL/GenBank/DDBJ whole genome shotgun (WGS) entry which is preliminary data.</text>
</comment>
<dbReference type="RefSeq" id="WP_253799673.1">
    <property type="nucleotide sequence ID" value="NZ_BAAAUB010000023.1"/>
</dbReference>
<dbReference type="PANTHER" id="PTHR12411">
    <property type="entry name" value="CYSTEINE PROTEASE FAMILY C1-RELATED"/>
    <property type="match status" value="1"/>
</dbReference>
<keyword evidence="4" id="KW-1185">Reference proteome</keyword>
<dbReference type="Gene3D" id="2.120.10.70">
    <property type="entry name" value="Fucose-specific lectin"/>
    <property type="match status" value="1"/>
</dbReference>
<dbReference type="InterPro" id="IPR000668">
    <property type="entry name" value="Peptidase_C1A_C"/>
</dbReference>